<protein>
    <submittedName>
        <fullName evidence="1">Uncharacterized protein</fullName>
    </submittedName>
</protein>
<accession>A0A8J4WSV1</accession>
<comment type="caution">
    <text evidence="1">The sequence shown here is derived from an EMBL/GenBank/DDBJ whole genome shotgun (WGS) entry which is preliminary data.</text>
</comment>
<reference evidence="1" key="1">
    <citation type="submission" date="2020-07" db="EMBL/GenBank/DDBJ databases">
        <title>Clarias magur genome sequencing, assembly and annotation.</title>
        <authorList>
            <person name="Kushwaha B."/>
            <person name="Kumar R."/>
            <person name="Das P."/>
            <person name="Joshi C.G."/>
            <person name="Kumar D."/>
            <person name="Nagpure N.S."/>
            <person name="Pandey M."/>
            <person name="Agarwal S."/>
            <person name="Srivastava S."/>
            <person name="Singh M."/>
            <person name="Sahoo L."/>
            <person name="Jayasankar P."/>
            <person name="Meher P.K."/>
            <person name="Koringa P.G."/>
            <person name="Iquebal M.A."/>
            <person name="Das S.P."/>
            <person name="Bit A."/>
            <person name="Patnaik S."/>
            <person name="Patel N."/>
            <person name="Shah T.M."/>
            <person name="Hinsu A."/>
            <person name="Jena J.K."/>
        </authorList>
    </citation>
    <scope>NUCLEOTIDE SEQUENCE</scope>
    <source>
        <strain evidence="1">CIFAMagur01</strain>
        <tissue evidence="1">Testis</tissue>
    </source>
</reference>
<organism evidence="1 2">
    <name type="scientific">Clarias magur</name>
    <name type="common">Asian catfish</name>
    <name type="synonym">Macropteronotus magur</name>
    <dbReference type="NCBI Taxonomy" id="1594786"/>
    <lineage>
        <taxon>Eukaryota</taxon>
        <taxon>Metazoa</taxon>
        <taxon>Chordata</taxon>
        <taxon>Craniata</taxon>
        <taxon>Vertebrata</taxon>
        <taxon>Euteleostomi</taxon>
        <taxon>Actinopterygii</taxon>
        <taxon>Neopterygii</taxon>
        <taxon>Teleostei</taxon>
        <taxon>Ostariophysi</taxon>
        <taxon>Siluriformes</taxon>
        <taxon>Clariidae</taxon>
        <taxon>Clarias</taxon>
    </lineage>
</organism>
<dbReference type="AlphaFoldDB" id="A0A8J4WSV1"/>
<keyword evidence="2" id="KW-1185">Reference proteome</keyword>
<evidence type="ECO:0000313" key="2">
    <source>
        <dbReference type="Proteomes" id="UP000727407"/>
    </source>
</evidence>
<name>A0A8J4WSV1_CLAMG</name>
<sequence length="51" mass="5611">ENLGTRASLLADPSRLQIFPGPGRGHERNVLGLRHGANSAHRKWAPLQMAR</sequence>
<evidence type="ECO:0000313" key="1">
    <source>
        <dbReference type="EMBL" id="KAF5891764.1"/>
    </source>
</evidence>
<feature type="non-terminal residue" evidence="1">
    <location>
        <position position="1"/>
    </location>
</feature>
<feature type="non-terminal residue" evidence="1">
    <location>
        <position position="51"/>
    </location>
</feature>
<dbReference type="Proteomes" id="UP000727407">
    <property type="component" value="Unassembled WGS sequence"/>
</dbReference>
<dbReference type="EMBL" id="QNUK01000556">
    <property type="protein sequence ID" value="KAF5891764.1"/>
    <property type="molecule type" value="Genomic_DNA"/>
</dbReference>
<gene>
    <name evidence="1" type="ORF">DAT39_018538</name>
</gene>
<proteinExistence type="predicted"/>